<gene>
    <name evidence="3" type="ORF">CAEBREN_15317</name>
</gene>
<dbReference type="PRINTS" id="PR00449">
    <property type="entry name" value="RASTRNSFRMNG"/>
</dbReference>
<dbReference type="STRING" id="135651.G0N7Q6"/>
<dbReference type="SMART" id="SM00173">
    <property type="entry name" value="RAS"/>
    <property type="match status" value="1"/>
</dbReference>
<protein>
    <submittedName>
        <fullName evidence="3">Uncharacterized protein</fullName>
    </submittedName>
</protein>
<dbReference type="EMBL" id="GL379848">
    <property type="protein sequence ID" value="EGT54881.1"/>
    <property type="molecule type" value="Genomic_DNA"/>
</dbReference>
<dbReference type="PROSITE" id="PS51419">
    <property type="entry name" value="RAB"/>
    <property type="match status" value="1"/>
</dbReference>
<keyword evidence="4" id="KW-1185">Reference proteome</keyword>
<evidence type="ECO:0000256" key="1">
    <source>
        <dbReference type="ARBA" id="ARBA00006270"/>
    </source>
</evidence>
<dbReference type="InterPro" id="IPR027417">
    <property type="entry name" value="P-loop_NTPase"/>
</dbReference>
<dbReference type="HOGENOM" id="CLU_1166754_0_0_1"/>
<comment type="similarity">
    <text evidence="1">Belongs to the small GTPase superfamily. Rab family.</text>
</comment>
<dbReference type="OrthoDB" id="28357at2759"/>
<dbReference type="Gene3D" id="3.40.50.300">
    <property type="entry name" value="P-loop containing nucleotide triphosphate hydrolases"/>
    <property type="match status" value="1"/>
</dbReference>
<evidence type="ECO:0000313" key="3">
    <source>
        <dbReference type="EMBL" id="EGT54881.1"/>
    </source>
</evidence>
<evidence type="ECO:0000313" key="4">
    <source>
        <dbReference type="Proteomes" id="UP000008068"/>
    </source>
</evidence>
<dbReference type="Pfam" id="PF00071">
    <property type="entry name" value="Ras"/>
    <property type="match status" value="1"/>
</dbReference>
<dbReference type="FunCoup" id="G0N7Q6">
    <property type="interactions" value="1"/>
</dbReference>
<proteinExistence type="inferred from homology"/>
<sequence length="235" mass="26974">MSLKTESQVLVELPSNYIPEASRRCKVIIVGSANVGKSTFIERIEFGKFNEEKSKEKLYRVISRKIFEQTLTVELVEKSLEEFTDEENGLKSQETRDVDAVIMFYATNDADSFKEIRKGLQYIQRKTPPNASITIVGTKADTKELKVDWHDVDTFAEQQGFSCFETSSKTGVNVEIIMQDILEAIFERKFATDDEEILVEQPIYATTVLTKEEKPAVNGYCWMPKISLFSFFRDE</sequence>
<dbReference type="PANTHER" id="PTHR47978">
    <property type="match status" value="1"/>
</dbReference>
<dbReference type="GO" id="GO:0005525">
    <property type="term" value="F:GTP binding"/>
    <property type="evidence" value="ECO:0007669"/>
    <property type="project" value="InterPro"/>
</dbReference>
<dbReference type="PROSITE" id="PS51421">
    <property type="entry name" value="RAS"/>
    <property type="match status" value="1"/>
</dbReference>
<dbReference type="GO" id="GO:0003924">
    <property type="term" value="F:GTPase activity"/>
    <property type="evidence" value="ECO:0007669"/>
    <property type="project" value="InterPro"/>
</dbReference>
<dbReference type="NCBIfam" id="TIGR00231">
    <property type="entry name" value="small_GTP"/>
    <property type="match status" value="1"/>
</dbReference>
<accession>G0N7Q6</accession>
<dbReference type="InterPro" id="IPR005225">
    <property type="entry name" value="Small_GTP-bd"/>
</dbReference>
<dbReference type="SMART" id="SM00175">
    <property type="entry name" value="RAB"/>
    <property type="match status" value="1"/>
</dbReference>
<dbReference type="InParanoid" id="G0N7Q6"/>
<dbReference type="AlphaFoldDB" id="G0N7Q6"/>
<reference evidence="4" key="1">
    <citation type="submission" date="2011-07" db="EMBL/GenBank/DDBJ databases">
        <authorList>
            <consortium name="Caenorhabditis brenneri Sequencing and Analysis Consortium"/>
            <person name="Wilson R.K."/>
        </authorList>
    </citation>
    <scope>NUCLEOTIDE SEQUENCE [LARGE SCALE GENOMIC DNA]</scope>
    <source>
        <strain evidence="4">PB2801</strain>
    </source>
</reference>
<dbReference type="eggNOG" id="KOG0092">
    <property type="taxonomic scope" value="Eukaryota"/>
</dbReference>
<name>G0N7Q6_CAEBE</name>
<dbReference type="SUPFAM" id="SSF52540">
    <property type="entry name" value="P-loop containing nucleoside triphosphate hydrolases"/>
    <property type="match status" value="1"/>
</dbReference>
<dbReference type="InterPro" id="IPR001806">
    <property type="entry name" value="Small_GTPase"/>
</dbReference>
<dbReference type="Proteomes" id="UP000008068">
    <property type="component" value="Unassembled WGS sequence"/>
</dbReference>
<organism evidence="4">
    <name type="scientific">Caenorhabditis brenneri</name>
    <name type="common">Nematode worm</name>
    <dbReference type="NCBI Taxonomy" id="135651"/>
    <lineage>
        <taxon>Eukaryota</taxon>
        <taxon>Metazoa</taxon>
        <taxon>Ecdysozoa</taxon>
        <taxon>Nematoda</taxon>
        <taxon>Chromadorea</taxon>
        <taxon>Rhabditida</taxon>
        <taxon>Rhabditina</taxon>
        <taxon>Rhabditomorpha</taxon>
        <taxon>Rhabditoidea</taxon>
        <taxon>Rhabditidae</taxon>
        <taxon>Peloderinae</taxon>
        <taxon>Caenorhabditis</taxon>
    </lineage>
</organism>
<keyword evidence="2" id="KW-0547">Nucleotide-binding</keyword>
<evidence type="ECO:0000256" key="2">
    <source>
        <dbReference type="ARBA" id="ARBA00022741"/>
    </source>
</evidence>